<reference evidence="2 3" key="1">
    <citation type="submission" date="2015-09" db="EMBL/GenBank/DDBJ databases">
        <authorList>
            <consortium name="Pathogen Informatics"/>
        </authorList>
    </citation>
    <scope>NUCLEOTIDE SEQUENCE [LARGE SCALE GENOMIC DNA]</scope>
    <source>
        <strain evidence="2 3">2789STDY5608868</strain>
    </source>
</reference>
<feature type="transmembrane region" description="Helical" evidence="1">
    <location>
        <begin position="12"/>
        <end position="29"/>
    </location>
</feature>
<feature type="transmembrane region" description="Helical" evidence="1">
    <location>
        <begin position="115"/>
        <end position="134"/>
    </location>
</feature>
<dbReference type="EMBL" id="CYXT01000007">
    <property type="protein sequence ID" value="CUM88930.1"/>
    <property type="molecule type" value="Genomic_DNA"/>
</dbReference>
<name>A0A173SFC3_ANAHA</name>
<evidence type="ECO:0000313" key="2">
    <source>
        <dbReference type="EMBL" id="CUM88930.1"/>
    </source>
</evidence>
<evidence type="ECO:0000313" key="3">
    <source>
        <dbReference type="Proteomes" id="UP000095598"/>
    </source>
</evidence>
<accession>A0A173SFC3</accession>
<dbReference type="RefSeq" id="WP_055258323.1">
    <property type="nucleotide sequence ID" value="NZ_CYXT01000007.1"/>
</dbReference>
<feature type="transmembrane region" description="Helical" evidence="1">
    <location>
        <begin position="243"/>
        <end position="267"/>
    </location>
</feature>
<dbReference type="PANTHER" id="PTHR38454:SF1">
    <property type="entry name" value="INTEGRAL MEMBRANE PROTEIN"/>
    <property type="match status" value="1"/>
</dbReference>
<proteinExistence type="predicted"/>
<feature type="transmembrane region" description="Helical" evidence="1">
    <location>
        <begin position="878"/>
        <end position="897"/>
    </location>
</feature>
<evidence type="ECO:0000256" key="1">
    <source>
        <dbReference type="SAM" id="Phobius"/>
    </source>
</evidence>
<keyword evidence="1" id="KW-0472">Membrane</keyword>
<dbReference type="AlphaFoldDB" id="A0A173SFC3"/>
<feature type="transmembrane region" description="Helical" evidence="1">
    <location>
        <begin position="141"/>
        <end position="161"/>
    </location>
</feature>
<organism evidence="2 3">
    <name type="scientific">Anaerostipes hadrus</name>
    <dbReference type="NCBI Taxonomy" id="649756"/>
    <lineage>
        <taxon>Bacteria</taxon>
        <taxon>Bacillati</taxon>
        <taxon>Bacillota</taxon>
        <taxon>Clostridia</taxon>
        <taxon>Lachnospirales</taxon>
        <taxon>Lachnospiraceae</taxon>
        <taxon>Anaerostipes</taxon>
    </lineage>
</organism>
<keyword evidence="1" id="KW-0812">Transmembrane</keyword>
<dbReference type="Proteomes" id="UP000095598">
    <property type="component" value="Unassembled WGS sequence"/>
</dbReference>
<feature type="transmembrane region" description="Helical" evidence="1">
    <location>
        <begin position="333"/>
        <end position="353"/>
    </location>
</feature>
<keyword evidence="1" id="KW-1133">Transmembrane helix</keyword>
<feature type="transmembrane region" description="Helical" evidence="1">
    <location>
        <begin position="388"/>
        <end position="405"/>
    </location>
</feature>
<feature type="transmembrane region" description="Helical" evidence="1">
    <location>
        <begin position="417"/>
        <end position="434"/>
    </location>
</feature>
<protein>
    <submittedName>
        <fullName evidence="2">Predicted membrane protein</fullName>
    </submittedName>
</protein>
<feature type="transmembrane region" description="Helical" evidence="1">
    <location>
        <begin position="359"/>
        <end position="376"/>
    </location>
</feature>
<feature type="transmembrane region" description="Helical" evidence="1">
    <location>
        <begin position="305"/>
        <end position="321"/>
    </location>
</feature>
<gene>
    <name evidence="2" type="ORF">ERS852425_01253</name>
</gene>
<feature type="transmembrane region" description="Helical" evidence="1">
    <location>
        <begin position="192"/>
        <end position="223"/>
    </location>
</feature>
<feature type="transmembrane region" description="Helical" evidence="1">
    <location>
        <begin position="446"/>
        <end position="464"/>
    </location>
</feature>
<dbReference type="InterPro" id="IPR018580">
    <property type="entry name" value="Uncharacterised_YfhO"/>
</dbReference>
<dbReference type="Pfam" id="PF09586">
    <property type="entry name" value="YfhO"/>
    <property type="match status" value="1"/>
</dbReference>
<dbReference type="PANTHER" id="PTHR38454">
    <property type="entry name" value="INTEGRAL MEMBRANE PROTEIN-RELATED"/>
    <property type="match status" value="1"/>
</dbReference>
<sequence length="908" mass="104151">MIKEQRKYCYGVYTLMFLLMCIVAFLPFFTEGKSFVWGAGVEDGLSQHFSALAYYGEALREFFRNLLAGHPKLVMWDMSLGYGADILSTLNYYAIGDPLNLLYGFVSPKNTETMYDFMIVLRMYLAGITFIMYARKMKKRSYGTVIGALVYVFSGFCFRLGLRHPFFINPMIYFPVLCLGIEKIYQRERPYVFIFAVCVSAMSNYYFLYMLTIFAVIYAWIRFYKYTEENKMKNFCLTILKFGMYYTLGIAMAAVILLPSVIGFLGNGRYGNGVDWKSLIVYPGKYYLLFIENFIGYGNMGSNTNAGYLPIVGIVVLFTLFSQRMKHKKYRAAFIASIIALILPIFGYAFNGFSYANNRWAFALSFIVALLTAEMYPRLFVMSKRQQIGIGAGIIIYTVFCIIVNASGEEILKNKGIMAACGLIAVFYILLLIFQRLGYDTQKRIVRVSMAILLLISVGVHGYYRFDPKEYAYTQEFMDQGQAYRTLKEDNIRMLSKVNDPSVYRVHAEGYRYKNYGLINHLNTISGYYSITAKCVTDTIKGYDTLGMQYADKYKGVDQRLGLLSLAGVKYITVAHNSQVAKDVSSKGDVPYGVEKQSKKGNITLYKNKYALPFAYAYDSYMTEQQYEQLNGIGKEQAMLAQIILNQHPADKEIQHNEQRNDPDIQTISLPETRISSPKGKKYADITVPVEKDKETYLYFKNLVYHGKKNGDDNFILTGRKGTKGILVTQNDVQQKIHIQSTFNPYYFGRKDYIVKINHQTSKAKEKVRLNFLSPGEYEFDDISLITVPKKDVLARLKERKENSMKQIQYEGNHFRGVYHAKKDQILCVTIPYSKGWKATVNGNRTKIYKANGMFMGIIMKKGTQSVKLDYETPGLKIGAWISLVAWIGLGIYGLYFEKYRKNLLNQR</sequence>